<dbReference type="Proteomes" id="UP000774804">
    <property type="component" value="Unassembled WGS sequence"/>
</dbReference>
<dbReference type="EMBL" id="RCMV01000375">
    <property type="protein sequence ID" value="KAG3218234.1"/>
    <property type="molecule type" value="Genomic_DNA"/>
</dbReference>
<evidence type="ECO:0000256" key="2">
    <source>
        <dbReference type="ARBA" id="ARBA00010400"/>
    </source>
</evidence>
<proteinExistence type="inferred from homology"/>
<evidence type="ECO:0000313" key="6">
    <source>
        <dbReference type="EMBL" id="KAG2907838.1"/>
    </source>
</evidence>
<name>A0A329RXS2_9STRA</name>
<comment type="caution">
    <text evidence="8">The sequence shown here is derived from an EMBL/GenBank/DDBJ whole genome shotgun (WGS) entry which is preliminary data.</text>
</comment>
<accession>A0A329RXS2</accession>
<dbReference type="VEuPathDB" id="FungiDB:PC110_g15385"/>
<gene>
    <name evidence="8" type="ORF">PC110_g15385</name>
    <name evidence="6" type="ORF">PC115_g13753</name>
    <name evidence="7" type="ORF">PC129_g10952</name>
</gene>
<dbReference type="EMBL" id="MJFZ01000504">
    <property type="protein sequence ID" value="RAW28232.1"/>
    <property type="molecule type" value="Genomic_DNA"/>
</dbReference>
<organism evidence="8 9">
    <name type="scientific">Phytophthora cactorum</name>
    <dbReference type="NCBI Taxonomy" id="29920"/>
    <lineage>
        <taxon>Eukaryota</taxon>
        <taxon>Sar</taxon>
        <taxon>Stramenopiles</taxon>
        <taxon>Oomycota</taxon>
        <taxon>Peronosporomycetes</taxon>
        <taxon>Peronosporales</taxon>
        <taxon>Peronosporaceae</taxon>
        <taxon>Phytophthora</taxon>
    </lineage>
</organism>
<dbReference type="EMBL" id="RCMI01000499">
    <property type="protein sequence ID" value="KAG2907838.1"/>
    <property type="molecule type" value="Genomic_DNA"/>
</dbReference>
<comment type="domain">
    <text evidence="5">The RxLR-dEER motif acts to carry the protein into the host cell cytoplasm through binding to cell surface phosphatidylinositol-3-phosphate.</text>
</comment>
<keyword evidence="9" id="KW-1185">Reference proteome</keyword>
<keyword evidence="3 5" id="KW-0964">Secreted</keyword>
<dbReference type="Proteomes" id="UP000760860">
    <property type="component" value="Unassembled WGS sequence"/>
</dbReference>
<keyword evidence="4" id="KW-0732">Signal</keyword>
<reference evidence="6" key="2">
    <citation type="submission" date="2018-10" db="EMBL/GenBank/DDBJ databases">
        <title>Effector identification in a new, highly contiguous assembly of the strawberry crown rot pathogen Phytophthora cactorum.</title>
        <authorList>
            <person name="Armitage A.D."/>
            <person name="Nellist C.F."/>
            <person name="Bates H."/>
            <person name="Vickerstaff R.J."/>
            <person name="Harrison R.J."/>
        </authorList>
    </citation>
    <scope>NUCLEOTIDE SEQUENCE</scope>
    <source>
        <strain evidence="6">4032</strain>
        <strain evidence="7">P421</strain>
    </source>
</reference>
<evidence type="ECO:0000313" key="7">
    <source>
        <dbReference type="EMBL" id="KAG3218234.1"/>
    </source>
</evidence>
<evidence type="ECO:0000256" key="5">
    <source>
        <dbReference type="RuleBase" id="RU367124"/>
    </source>
</evidence>
<evidence type="ECO:0000256" key="1">
    <source>
        <dbReference type="ARBA" id="ARBA00004613"/>
    </source>
</evidence>
<dbReference type="OrthoDB" id="129107at2759"/>
<evidence type="ECO:0000256" key="3">
    <source>
        <dbReference type="ARBA" id="ARBA00022525"/>
    </source>
</evidence>
<dbReference type="InterPro" id="IPR031825">
    <property type="entry name" value="RXLR"/>
</dbReference>
<dbReference type="Proteomes" id="UP000251314">
    <property type="component" value="Unassembled WGS sequence"/>
</dbReference>
<comment type="similarity">
    <text evidence="2 5">Belongs to the RxLR effector family.</text>
</comment>
<reference evidence="8 9" key="1">
    <citation type="submission" date="2018-01" db="EMBL/GenBank/DDBJ databases">
        <title>Draft genome of the strawberry crown rot pathogen Phytophthora cactorum.</title>
        <authorList>
            <person name="Armitage A.D."/>
            <person name="Lysoe E."/>
            <person name="Nellist C.F."/>
            <person name="Harrison R.J."/>
            <person name="Brurberg M.B."/>
        </authorList>
    </citation>
    <scope>NUCLEOTIDE SEQUENCE [LARGE SCALE GENOMIC DNA]</scope>
    <source>
        <strain evidence="8 9">10300</strain>
    </source>
</reference>
<sequence length="222" mass="25287">MVAIAIGIGSNAGDDEYAVNENDDDLDLTDAEFAEQEPQFLNYHLYQTSFFSRLVTTELSYCNAASTVAKNKNQPILLRNTGASITHRSVGDDNIAIRSLRSVDTVVESDTVDDEERGIPGVSRLSEWVKKGKVKDLIGYLKYKLSIKLGKKDTDIFKRWTEQGKDMDDLYKLWLRADKKPDVVYRIMGIQAAHPYKSLHLNKYVAYRNLYNNKHGIKLYRA</sequence>
<dbReference type="AlphaFoldDB" id="A0A329RXS2"/>
<comment type="subcellular location">
    <subcellularLocation>
        <location evidence="1 5">Secreted</location>
    </subcellularLocation>
</comment>
<dbReference type="Pfam" id="PF16810">
    <property type="entry name" value="RXLR"/>
    <property type="match status" value="1"/>
</dbReference>
<evidence type="ECO:0000313" key="9">
    <source>
        <dbReference type="Proteomes" id="UP000251314"/>
    </source>
</evidence>
<evidence type="ECO:0000313" key="8">
    <source>
        <dbReference type="EMBL" id="RAW28232.1"/>
    </source>
</evidence>
<evidence type="ECO:0000256" key="4">
    <source>
        <dbReference type="ARBA" id="ARBA00022729"/>
    </source>
</evidence>
<comment type="function">
    <text evidence="5">Effector that suppresses plant defense responses during pathogen infection.</text>
</comment>
<protein>
    <recommendedName>
        <fullName evidence="5">RxLR effector protein</fullName>
    </recommendedName>
</protein>